<protein>
    <submittedName>
        <fullName evidence="2">Uncharacterized protein</fullName>
    </submittedName>
</protein>
<evidence type="ECO:0000256" key="1">
    <source>
        <dbReference type="SAM" id="SignalP"/>
    </source>
</evidence>
<evidence type="ECO:0000313" key="3">
    <source>
        <dbReference type="Proteomes" id="UP000799779"/>
    </source>
</evidence>
<keyword evidence="3" id="KW-1185">Reference proteome</keyword>
<accession>A0A6A5W273</accession>
<evidence type="ECO:0000313" key="2">
    <source>
        <dbReference type="EMBL" id="KAF1995307.1"/>
    </source>
</evidence>
<gene>
    <name evidence="2" type="ORF">P154DRAFT_611177</name>
</gene>
<keyword evidence="1" id="KW-0732">Signal</keyword>
<organism evidence="2 3">
    <name type="scientific">Amniculicola lignicola CBS 123094</name>
    <dbReference type="NCBI Taxonomy" id="1392246"/>
    <lineage>
        <taxon>Eukaryota</taxon>
        <taxon>Fungi</taxon>
        <taxon>Dikarya</taxon>
        <taxon>Ascomycota</taxon>
        <taxon>Pezizomycotina</taxon>
        <taxon>Dothideomycetes</taxon>
        <taxon>Pleosporomycetidae</taxon>
        <taxon>Pleosporales</taxon>
        <taxon>Amniculicolaceae</taxon>
        <taxon>Amniculicola</taxon>
    </lineage>
</organism>
<name>A0A6A5W273_9PLEO</name>
<reference evidence="2" key="1">
    <citation type="journal article" date="2020" name="Stud. Mycol.">
        <title>101 Dothideomycetes genomes: a test case for predicting lifestyles and emergence of pathogens.</title>
        <authorList>
            <person name="Haridas S."/>
            <person name="Albert R."/>
            <person name="Binder M."/>
            <person name="Bloem J."/>
            <person name="Labutti K."/>
            <person name="Salamov A."/>
            <person name="Andreopoulos B."/>
            <person name="Baker S."/>
            <person name="Barry K."/>
            <person name="Bills G."/>
            <person name="Bluhm B."/>
            <person name="Cannon C."/>
            <person name="Castanera R."/>
            <person name="Culley D."/>
            <person name="Daum C."/>
            <person name="Ezra D."/>
            <person name="Gonzalez J."/>
            <person name="Henrissat B."/>
            <person name="Kuo A."/>
            <person name="Liang C."/>
            <person name="Lipzen A."/>
            <person name="Lutzoni F."/>
            <person name="Magnuson J."/>
            <person name="Mondo S."/>
            <person name="Nolan M."/>
            <person name="Ohm R."/>
            <person name="Pangilinan J."/>
            <person name="Park H.-J."/>
            <person name="Ramirez L."/>
            <person name="Alfaro M."/>
            <person name="Sun H."/>
            <person name="Tritt A."/>
            <person name="Yoshinaga Y."/>
            <person name="Zwiers L.-H."/>
            <person name="Turgeon B."/>
            <person name="Goodwin S."/>
            <person name="Spatafora J."/>
            <person name="Crous P."/>
            <person name="Grigoriev I."/>
        </authorList>
    </citation>
    <scope>NUCLEOTIDE SEQUENCE</scope>
    <source>
        <strain evidence="2">CBS 123094</strain>
    </source>
</reference>
<sequence length="688" mass="76268">MMRSDRIVLLFAFLRTSHALDWGKMDQYNSDFEHPSQLEGTAIWISAKDDEAFDVALSQDTQAKVEGVLEGCGTTDDRCFQDVLNTIHSADVHLDEKIERRHIGHMISKAAKGSWSIFADIALMLTLNWEQKADKMDNSAFRLPVNKVEEAATSFVHSAGGSAAITITPTVAPTQMTGSVIPAITTMPSDGNGHKKGDIIAKLDVELARRINEIAHRMMNCEDGRKFDSEHKLRRRDDPITYGQALCAAEGIIGMTGTGSAFSDLAKISFDNMRFEFAQNAKLAKDALPILRDFILALGPALAIPEKLVDQLTVYVLAIVIDALVLEKVPISPENFLGPDIVVLVGSRTATLTPTSTSTTASATSGCPDPTQTPLYCGRDEGHCDGKIPDKLDVLNKHKGIVCKNSIWKGCPCNAPVIEHDTFINPQEHTAMRDAYNILAKLKDLPAIRSANIVCRNHPLSAPRFDADSHDESSVERAVNDWCRDNDGKELSGSESIYWRWGITQHSVPNRSSFWLRATKTCETSDKFNRWECKKALLDGMSQCDDGPQTHGLAASVGCIDYSIDLSGITYDMPPWAEYDEGRHFPPPEFAKKKDGDQAHAPECHPEDGVRKPLTEEQLSYNIDQVCGAVKDFPLDGNLVDVYWQLPLAKYRTPEWADDDGKARGFQTILHKKYDGQPDPYQDMEWCK</sequence>
<dbReference type="AlphaFoldDB" id="A0A6A5W273"/>
<feature type="chain" id="PRO_5025682368" evidence="1">
    <location>
        <begin position="20"/>
        <end position="688"/>
    </location>
</feature>
<dbReference type="Proteomes" id="UP000799779">
    <property type="component" value="Unassembled WGS sequence"/>
</dbReference>
<proteinExistence type="predicted"/>
<feature type="signal peptide" evidence="1">
    <location>
        <begin position="1"/>
        <end position="19"/>
    </location>
</feature>
<dbReference type="EMBL" id="ML977641">
    <property type="protein sequence ID" value="KAF1995307.1"/>
    <property type="molecule type" value="Genomic_DNA"/>
</dbReference>
<dbReference type="OrthoDB" id="3687237at2759"/>